<comment type="similarity">
    <text evidence="2">Belongs to the class-I pyridine nucleotide-disulfide oxidoreductase family.</text>
</comment>
<organism evidence="9">
    <name type="scientific">bioreactor metagenome</name>
    <dbReference type="NCBI Taxonomy" id="1076179"/>
    <lineage>
        <taxon>unclassified sequences</taxon>
        <taxon>metagenomes</taxon>
        <taxon>ecological metagenomes</taxon>
    </lineage>
</organism>
<evidence type="ECO:0000256" key="2">
    <source>
        <dbReference type="ARBA" id="ARBA00007532"/>
    </source>
</evidence>
<reference evidence="9" key="1">
    <citation type="submission" date="2019-08" db="EMBL/GenBank/DDBJ databases">
        <authorList>
            <person name="Kucharzyk K."/>
            <person name="Murdoch R.W."/>
            <person name="Higgins S."/>
            <person name="Loffler F."/>
        </authorList>
    </citation>
    <scope>NUCLEOTIDE SEQUENCE</scope>
</reference>
<feature type="domain" description="FAD/NAD(P)-binding" evidence="8">
    <location>
        <begin position="2"/>
        <end position="122"/>
    </location>
</feature>
<dbReference type="InterPro" id="IPR023753">
    <property type="entry name" value="FAD/NAD-binding_dom"/>
</dbReference>
<proteinExistence type="inferred from homology"/>
<evidence type="ECO:0000256" key="6">
    <source>
        <dbReference type="ARBA" id="ARBA00023027"/>
    </source>
</evidence>
<evidence type="ECO:0000259" key="7">
    <source>
        <dbReference type="Pfam" id="PF02852"/>
    </source>
</evidence>
<evidence type="ECO:0000313" key="9">
    <source>
        <dbReference type="EMBL" id="MPM26629.1"/>
    </source>
</evidence>
<keyword evidence="5 9" id="KW-0560">Oxidoreductase</keyword>
<dbReference type="InterPro" id="IPR050151">
    <property type="entry name" value="Class-I_Pyr_Nuc-Dis_Oxidored"/>
</dbReference>
<dbReference type="InterPro" id="IPR016156">
    <property type="entry name" value="FAD/NAD-linked_Rdtase_dimer_sf"/>
</dbReference>
<dbReference type="PANTHER" id="PTHR22912:SF217">
    <property type="entry name" value="DIHYDROLIPOYL DEHYDROGENASE"/>
    <property type="match status" value="1"/>
</dbReference>
<dbReference type="Gene3D" id="3.30.390.30">
    <property type="match status" value="1"/>
</dbReference>
<evidence type="ECO:0000256" key="3">
    <source>
        <dbReference type="ARBA" id="ARBA00022630"/>
    </source>
</evidence>
<dbReference type="InterPro" id="IPR004099">
    <property type="entry name" value="Pyr_nucl-diS_OxRdtase_dimer"/>
</dbReference>
<keyword evidence="4" id="KW-0274">FAD</keyword>
<protein>
    <submittedName>
        <fullName evidence="9">Dihydrolipoyl dehydrogenase</fullName>
        <ecNumber evidence="9">1.8.1.4</ecNumber>
    </submittedName>
</protein>
<keyword evidence="6" id="KW-0520">NAD</keyword>
<accession>A0A644YEA4</accession>
<dbReference type="SUPFAM" id="SSF55424">
    <property type="entry name" value="FAD/NAD-linked reductases, dimerisation (C-terminal) domain"/>
    <property type="match status" value="1"/>
</dbReference>
<dbReference type="AlphaFoldDB" id="A0A644YEA4"/>
<dbReference type="GO" id="GO:0006103">
    <property type="term" value="P:2-oxoglutarate metabolic process"/>
    <property type="evidence" value="ECO:0007669"/>
    <property type="project" value="TreeGrafter"/>
</dbReference>
<comment type="cofactor">
    <cofactor evidence="1">
        <name>FAD</name>
        <dbReference type="ChEBI" id="CHEBI:57692"/>
    </cofactor>
</comment>
<dbReference type="FunFam" id="3.30.390.30:FF:000001">
    <property type="entry name" value="Dihydrolipoyl dehydrogenase"/>
    <property type="match status" value="1"/>
</dbReference>
<dbReference type="PANTHER" id="PTHR22912">
    <property type="entry name" value="DISULFIDE OXIDOREDUCTASE"/>
    <property type="match status" value="1"/>
</dbReference>
<dbReference type="EC" id="1.8.1.4" evidence="9"/>
<sequence>MLPRLIMNMDEELVAVAEKALVKNGVDILTSTKVVSIENKGDLASVNIEKDGVSNVVQAEKVLVCLGRKPATSGLNMEAAGIESEREAIKVNDHMETNVREIYAVGDCIGGTMLAHIASVQGEIASENAMGEDSRYDERTNPGCVYTQPEMASVGYNEEKAKKEGIKYDVGMFNLGGNGKSIIMNGGEGFVKIISHSRSKKILGMQIIGPRATDLITEGALAIGMNAGVEDIIKTIHAHPTVGEAVREAALAAEGRAIHG</sequence>
<dbReference type="SUPFAM" id="SSF51905">
    <property type="entry name" value="FAD/NAD(P)-binding domain"/>
    <property type="match status" value="1"/>
</dbReference>
<dbReference type="PRINTS" id="PR00411">
    <property type="entry name" value="PNDRDTASEI"/>
</dbReference>
<evidence type="ECO:0000256" key="5">
    <source>
        <dbReference type="ARBA" id="ARBA00023002"/>
    </source>
</evidence>
<dbReference type="GO" id="GO:0004148">
    <property type="term" value="F:dihydrolipoyl dehydrogenase (NADH) activity"/>
    <property type="evidence" value="ECO:0007669"/>
    <property type="project" value="UniProtKB-EC"/>
</dbReference>
<evidence type="ECO:0000259" key="8">
    <source>
        <dbReference type="Pfam" id="PF07992"/>
    </source>
</evidence>
<dbReference type="Pfam" id="PF07992">
    <property type="entry name" value="Pyr_redox_2"/>
    <property type="match status" value="1"/>
</dbReference>
<dbReference type="EMBL" id="VSSQ01004786">
    <property type="protein sequence ID" value="MPM26629.1"/>
    <property type="molecule type" value="Genomic_DNA"/>
</dbReference>
<dbReference type="GO" id="GO:0050660">
    <property type="term" value="F:flavin adenine dinucleotide binding"/>
    <property type="evidence" value="ECO:0007669"/>
    <property type="project" value="TreeGrafter"/>
</dbReference>
<evidence type="ECO:0000256" key="1">
    <source>
        <dbReference type="ARBA" id="ARBA00001974"/>
    </source>
</evidence>
<evidence type="ECO:0000256" key="4">
    <source>
        <dbReference type="ARBA" id="ARBA00022827"/>
    </source>
</evidence>
<dbReference type="InterPro" id="IPR036188">
    <property type="entry name" value="FAD/NAD-bd_sf"/>
</dbReference>
<dbReference type="PRINTS" id="PR00368">
    <property type="entry name" value="FADPNR"/>
</dbReference>
<gene>
    <name evidence="9" type="primary">lpd_14</name>
    <name evidence="9" type="ORF">SDC9_73133</name>
</gene>
<feature type="domain" description="Pyridine nucleotide-disulphide oxidoreductase dimerisation" evidence="7">
    <location>
        <begin position="142"/>
        <end position="250"/>
    </location>
</feature>
<comment type="caution">
    <text evidence="9">The sequence shown here is derived from an EMBL/GenBank/DDBJ whole genome shotgun (WGS) entry which is preliminary data.</text>
</comment>
<dbReference type="Pfam" id="PF02852">
    <property type="entry name" value="Pyr_redox_dim"/>
    <property type="match status" value="1"/>
</dbReference>
<dbReference type="Gene3D" id="3.50.50.60">
    <property type="entry name" value="FAD/NAD(P)-binding domain"/>
    <property type="match status" value="2"/>
</dbReference>
<keyword evidence="3" id="KW-0285">Flavoprotein</keyword>
<name>A0A644YEA4_9ZZZZ</name>